<dbReference type="Pfam" id="PF18019">
    <property type="entry name" value="Cas3_HD"/>
    <property type="match status" value="1"/>
</dbReference>
<dbReference type="GO" id="GO:0051607">
    <property type="term" value="P:defense response to virus"/>
    <property type="evidence" value="ECO:0007669"/>
    <property type="project" value="UniProtKB-KW"/>
</dbReference>
<protein>
    <recommendedName>
        <fullName evidence="4">HD Cas3-type domain-containing protein</fullName>
    </recommendedName>
</protein>
<reference evidence="5 6" key="1">
    <citation type="submission" date="2014-03" db="EMBL/GenBank/DDBJ databases">
        <title>Genomics of Bifidobacteria.</title>
        <authorList>
            <person name="Ventura M."/>
            <person name="Milani C."/>
            <person name="Lugli G.A."/>
        </authorList>
    </citation>
    <scope>NUCLEOTIDE SEQUENCE [LARGE SCALE GENOMIC DNA]</scope>
    <source>
        <strain evidence="6">JCM 15918</strain>
    </source>
</reference>
<dbReference type="GO" id="GO:0046872">
    <property type="term" value="F:metal ion binding"/>
    <property type="evidence" value="ECO:0007669"/>
    <property type="project" value="UniProtKB-KW"/>
</dbReference>
<evidence type="ECO:0000256" key="1">
    <source>
        <dbReference type="ARBA" id="ARBA00022723"/>
    </source>
</evidence>
<keyword evidence="3" id="KW-0051">Antiviral defense</keyword>
<dbReference type="InterPro" id="IPR038257">
    <property type="entry name" value="CRISPR-assoc_Cas3_HD_sf"/>
</dbReference>
<evidence type="ECO:0000259" key="4">
    <source>
        <dbReference type="Pfam" id="PF18019"/>
    </source>
</evidence>
<dbReference type="Proteomes" id="UP000029091">
    <property type="component" value="Unassembled WGS sequence"/>
</dbReference>
<accession>A0A087DNX6</accession>
<sequence length="177" mass="19696">MHRLRNMACVRGIGPYQLGLRRDRGVRLVAPTAQRLRRDPRSLATCSIALVSDEYEPRDSVNSLTAFASNSGVYLVPFAMVPSSPIELGEMRNKNQFISPHIPSQERLFLRDISCESEVGGRKAARQYACVVGGHHGTPPDKSKIDEEKNRKTNVGLDSEAWISVQDKLIDFVADMS</sequence>
<organism evidence="5 6">
    <name type="scientific">Bifidobacterium adolescentis JCM 15918</name>
    <dbReference type="NCBI Taxonomy" id="1437612"/>
    <lineage>
        <taxon>Bacteria</taxon>
        <taxon>Bacillati</taxon>
        <taxon>Actinomycetota</taxon>
        <taxon>Actinomycetes</taxon>
        <taxon>Bifidobacteriales</taxon>
        <taxon>Bifidobacteriaceae</taxon>
        <taxon>Bifidobacterium</taxon>
    </lineage>
</organism>
<comment type="caution">
    <text evidence="5">The sequence shown here is derived from an EMBL/GenBank/DDBJ whole genome shotgun (WGS) entry which is preliminary data.</text>
</comment>
<feature type="domain" description="HD Cas3-type" evidence="4">
    <location>
        <begin position="117"/>
        <end position="175"/>
    </location>
</feature>
<name>A0A087DNX6_BIFAD</name>
<dbReference type="GO" id="GO:0016787">
    <property type="term" value="F:hydrolase activity"/>
    <property type="evidence" value="ECO:0007669"/>
    <property type="project" value="UniProtKB-KW"/>
</dbReference>
<dbReference type="Gene3D" id="1.10.3210.30">
    <property type="match status" value="1"/>
</dbReference>
<dbReference type="InterPro" id="IPR006483">
    <property type="entry name" value="CRISPR-assoc_Cas3_HD"/>
</dbReference>
<dbReference type="EMBL" id="JGZQ01000006">
    <property type="protein sequence ID" value="KFI97226.1"/>
    <property type="molecule type" value="Genomic_DNA"/>
</dbReference>
<dbReference type="AlphaFoldDB" id="A0A087DNX6"/>
<keyword evidence="1" id="KW-0479">Metal-binding</keyword>
<evidence type="ECO:0000256" key="2">
    <source>
        <dbReference type="ARBA" id="ARBA00022801"/>
    </source>
</evidence>
<evidence type="ECO:0000313" key="6">
    <source>
        <dbReference type="Proteomes" id="UP000029091"/>
    </source>
</evidence>
<gene>
    <name evidence="5" type="ORF">BSTER_1233</name>
</gene>
<evidence type="ECO:0000256" key="3">
    <source>
        <dbReference type="ARBA" id="ARBA00023118"/>
    </source>
</evidence>
<proteinExistence type="predicted"/>
<keyword evidence="2" id="KW-0378">Hydrolase</keyword>
<evidence type="ECO:0000313" key="5">
    <source>
        <dbReference type="EMBL" id="KFI97226.1"/>
    </source>
</evidence>